<accession>A0ABW0QDP1</accession>
<comment type="caution">
    <text evidence="2">The sequence shown here is derived from an EMBL/GenBank/DDBJ whole genome shotgun (WGS) entry which is preliminary data.</text>
</comment>
<dbReference type="RefSeq" id="WP_068832506.1">
    <property type="nucleotide sequence ID" value="NZ_JBHSMX010000024.1"/>
</dbReference>
<feature type="domain" description="Stress-response A/B barrel" evidence="1">
    <location>
        <begin position="2"/>
        <end position="97"/>
    </location>
</feature>
<reference evidence="3" key="1">
    <citation type="journal article" date="2019" name="Int. J. Syst. Evol. Microbiol.">
        <title>The Global Catalogue of Microorganisms (GCM) 10K type strain sequencing project: providing services to taxonomists for standard genome sequencing and annotation.</title>
        <authorList>
            <consortium name="The Broad Institute Genomics Platform"/>
            <consortium name="The Broad Institute Genome Sequencing Center for Infectious Disease"/>
            <person name="Wu L."/>
            <person name="Ma J."/>
        </authorList>
    </citation>
    <scope>NUCLEOTIDE SEQUENCE [LARGE SCALE GENOMIC DNA]</scope>
    <source>
        <strain evidence="3">CGMCC 4.7277</strain>
    </source>
</reference>
<dbReference type="InterPro" id="IPR013097">
    <property type="entry name" value="Dabb"/>
</dbReference>
<evidence type="ECO:0000259" key="1">
    <source>
        <dbReference type="PROSITE" id="PS51502"/>
    </source>
</evidence>
<evidence type="ECO:0000313" key="3">
    <source>
        <dbReference type="Proteomes" id="UP001596084"/>
    </source>
</evidence>
<proteinExistence type="predicted"/>
<gene>
    <name evidence="2" type="ORF">ACFPP7_15355</name>
</gene>
<dbReference type="PROSITE" id="PS51502">
    <property type="entry name" value="S_R_A_B_BARREL"/>
    <property type="match status" value="1"/>
</dbReference>
<dbReference type="SMART" id="SM00886">
    <property type="entry name" value="Dabb"/>
    <property type="match status" value="1"/>
</dbReference>
<dbReference type="PANTHER" id="PTHR37832:SF1">
    <property type="entry name" value="STRESS-RESPONSE A_B BARREL DOMAIN-CONTAINING PROTEIN"/>
    <property type="match status" value="1"/>
</dbReference>
<protein>
    <submittedName>
        <fullName evidence="2">Dabb family protein</fullName>
    </submittedName>
</protein>
<keyword evidence="3" id="KW-1185">Reference proteome</keyword>
<dbReference type="Pfam" id="PF07876">
    <property type="entry name" value="Dabb"/>
    <property type="match status" value="1"/>
</dbReference>
<sequence>MLNHIVLFRRKPDVVANDGLEKSLVERMDALGTQITGIRGWKLSTNELDRPICWGYVLESRFDDTNALNEYLFHPLHQALVADLKPYFEWAAVDYTL</sequence>
<dbReference type="EMBL" id="JBHSMX010000024">
    <property type="protein sequence ID" value="MFC5522277.1"/>
    <property type="molecule type" value="Genomic_DNA"/>
</dbReference>
<dbReference type="InterPro" id="IPR011008">
    <property type="entry name" value="Dimeric_a/b-barrel"/>
</dbReference>
<dbReference type="PANTHER" id="PTHR37832">
    <property type="entry name" value="BLL2683 PROTEIN"/>
    <property type="match status" value="1"/>
</dbReference>
<organism evidence="2 3">
    <name type="scientific">Polaromonas jejuensis</name>
    <dbReference type="NCBI Taxonomy" id="457502"/>
    <lineage>
        <taxon>Bacteria</taxon>
        <taxon>Pseudomonadati</taxon>
        <taxon>Pseudomonadota</taxon>
        <taxon>Betaproteobacteria</taxon>
        <taxon>Burkholderiales</taxon>
        <taxon>Comamonadaceae</taxon>
        <taxon>Polaromonas</taxon>
    </lineage>
</organism>
<name>A0ABW0QDP1_9BURK</name>
<evidence type="ECO:0000313" key="2">
    <source>
        <dbReference type="EMBL" id="MFC5522277.1"/>
    </source>
</evidence>
<dbReference type="Proteomes" id="UP001596084">
    <property type="component" value="Unassembled WGS sequence"/>
</dbReference>
<dbReference type="Gene3D" id="3.30.70.100">
    <property type="match status" value="1"/>
</dbReference>
<dbReference type="SUPFAM" id="SSF54909">
    <property type="entry name" value="Dimeric alpha+beta barrel"/>
    <property type="match status" value="1"/>
</dbReference>